<reference evidence="17 18" key="1">
    <citation type="journal article" date="2022" name="Nat. Plants">
        <title>Genomes of leafy and leafless Platanthera orchids illuminate the evolution of mycoheterotrophy.</title>
        <authorList>
            <person name="Li M.H."/>
            <person name="Liu K.W."/>
            <person name="Li Z."/>
            <person name="Lu H.C."/>
            <person name="Ye Q.L."/>
            <person name="Zhang D."/>
            <person name="Wang J.Y."/>
            <person name="Li Y.F."/>
            <person name="Zhong Z.M."/>
            <person name="Liu X."/>
            <person name="Yu X."/>
            <person name="Liu D.K."/>
            <person name="Tu X.D."/>
            <person name="Liu B."/>
            <person name="Hao Y."/>
            <person name="Liao X.Y."/>
            <person name="Jiang Y.T."/>
            <person name="Sun W.H."/>
            <person name="Chen J."/>
            <person name="Chen Y.Q."/>
            <person name="Ai Y."/>
            <person name="Zhai J.W."/>
            <person name="Wu S.S."/>
            <person name="Zhou Z."/>
            <person name="Hsiao Y.Y."/>
            <person name="Wu W.L."/>
            <person name="Chen Y.Y."/>
            <person name="Lin Y.F."/>
            <person name="Hsu J.L."/>
            <person name="Li C.Y."/>
            <person name="Wang Z.W."/>
            <person name="Zhao X."/>
            <person name="Zhong W.Y."/>
            <person name="Ma X.K."/>
            <person name="Ma L."/>
            <person name="Huang J."/>
            <person name="Chen G.Z."/>
            <person name="Huang M.Z."/>
            <person name="Huang L."/>
            <person name="Peng D.H."/>
            <person name="Luo Y.B."/>
            <person name="Zou S.Q."/>
            <person name="Chen S.P."/>
            <person name="Lan S."/>
            <person name="Tsai W.C."/>
            <person name="Van de Peer Y."/>
            <person name="Liu Z.J."/>
        </authorList>
    </citation>
    <scope>NUCLEOTIDE SEQUENCE [LARGE SCALE GENOMIC DNA]</scope>
    <source>
        <strain evidence="17">Lor288</strain>
    </source>
</reference>
<accession>A0ABR2LUZ0</accession>
<evidence type="ECO:0000256" key="7">
    <source>
        <dbReference type="ARBA" id="ARBA00022723"/>
    </source>
</evidence>
<dbReference type="PANTHER" id="PTHR46279">
    <property type="entry name" value="RING/U-BOX SUPERFAMILY PROTEIN"/>
    <property type="match status" value="1"/>
</dbReference>
<feature type="domain" description="Wall-associated receptor kinase galacturonan-binding" evidence="16">
    <location>
        <begin position="39"/>
        <end position="102"/>
    </location>
</feature>
<dbReference type="InterPro" id="IPR046948">
    <property type="entry name" value="ATL20-22-like"/>
</dbReference>
<feature type="transmembrane region" description="Helical" evidence="15">
    <location>
        <begin position="6"/>
        <end position="28"/>
    </location>
</feature>
<name>A0ABR2LUZ0_9ASPA</name>
<evidence type="ECO:0000256" key="13">
    <source>
        <dbReference type="ARBA" id="ARBA00023136"/>
    </source>
</evidence>
<protein>
    <recommendedName>
        <fullName evidence="4">RING-type E3 ubiquitin transferase</fullName>
        <ecNumber evidence="4">2.3.2.27</ecNumber>
    </recommendedName>
</protein>
<evidence type="ECO:0000256" key="2">
    <source>
        <dbReference type="ARBA" id="ARBA00004167"/>
    </source>
</evidence>
<evidence type="ECO:0000256" key="4">
    <source>
        <dbReference type="ARBA" id="ARBA00012483"/>
    </source>
</evidence>
<evidence type="ECO:0000256" key="3">
    <source>
        <dbReference type="ARBA" id="ARBA00004906"/>
    </source>
</evidence>
<evidence type="ECO:0000256" key="11">
    <source>
        <dbReference type="ARBA" id="ARBA00022833"/>
    </source>
</evidence>
<keyword evidence="7" id="KW-0479">Metal-binding</keyword>
<keyword evidence="6 15" id="KW-0812">Transmembrane</keyword>
<evidence type="ECO:0000256" key="9">
    <source>
        <dbReference type="ARBA" id="ARBA00022771"/>
    </source>
</evidence>
<evidence type="ECO:0000256" key="12">
    <source>
        <dbReference type="ARBA" id="ARBA00022989"/>
    </source>
</evidence>
<dbReference type="InterPro" id="IPR025287">
    <property type="entry name" value="WAK_GUB"/>
</dbReference>
<sequence length="242" mass="27516">MGWGAQHIYVVCATYFCLVVICFIFIGFTRGADGHRYYCDPSSCGDVQIGYPFRLKGDPANCGDPNYELTCNRGDNRTFMEFASIRYLVTEIDYTFKQIHVTHVALLSSHCSLPIKFLPSNSIDKGYYKHGPYDQVQTYFRALQDYAWVSIMKCSKKLASESYQLFPCQTRNDSYVYGVIGNKVANLAPSCSFLSWAPTIYSSFPPEYIFSTLQEGFYLSWGKPVVFGTSMAIRKCLPETLR</sequence>
<keyword evidence="5" id="KW-0808">Transferase</keyword>
<comment type="catalytic activity">
    <reaction evidence="1">
        <text>S-ubiquitinyl-[E2 ubiquitin-conjugating enzyme]-L-cysteine + [acceptor protein]-L-lysine = [E2 ubiquitin-conjugating enzyme]-L-cysteine + N(6)-ubiquitinyl-[acceptor protein]-L-lysine.</text>
        <dbReference type="EC" id="2.3.2.27"/>
    </reaction>
</comment>
<gene>
    <name evidence="17" type="ORF">KSP40_PGU009272</name>
</gene>
<keyword evidence="13 15" id="KW-0472">Membrane</keyword>
<evidence type="ECO:0000313" key="18">
    <source>
        <dbReference type="Proteomes" id="UP001412067"/>
    </source>
</evidence>
<evidence type="ECO:0000256" key="15">
    <source>
        <dbReference type="SAM" id="Phobius"/>
    </source>
</evidence>
<comment type="subcellular location">
    <subcellularLocation>
        <location evidence="2">Membrane</location>
        <topology evidence="2">Single-pass membrane protein</topology>
    </subcellularLocation>
</comment>
<dbReference type="EC" id="2.3.2.27" evidence="4"/>
<dbReference type="EMBL" id="JBBWWR010000014">
    <property type="protein sequence ID" value="KAK8952663.1"/>
    <property type="molecule type" value="Genomic_DNA"/>
</dbReference>
<comment type="pathway">
    <text evidence="3">Protein modification; protein ubiquitination.</text>
</comment>
<keyword evidence="8" id="KW-0732">Signal</keyword>
<keyword evidence="18" id="KW-1185">Reference proteome</keyword>
<dbReference type="Pfam" id="PF13947">
    <property type="entry name" value="GUB_WAK_bind"/>
    <property type="match status" value="1"/>
</dbReference>
<evidence type="ECO:0000313" key="17">
    <source>
        <dbReference type="EMBL" id="KAK8952663.1"/>
    </source>
</evidence>
<evidence type="ECO:0000256" key="6">
    <source>
        <dbReference type="ARBA" id="ARBA00022692"/>
    </source>
</evidence>
<keyword evidence="11" id="KW-0862">Zinc</keyword>
<keyword evidence="10" id="KW-0833">Ubl conjugation pathway</keyword>
<evidence type="ECO:0000259" key="16">
    <source>
        <dbReference type="Pfam" id="PF13947"/>
    </source>
</evidence>
<dbReference type="PANTHER" id="PTHR46279:SF9">
    <property type="entry name" value="OS01G0116300 PROTEIN"/>
    <property type="match status" value="1"/>
</dbReference>
<comment type="caution">
    <text evidence="17">The sequence shown here is derived from an EMBL/GenBank/DDBJ whole genome shotgun (WGS) entry which is preliminary data.</text>
</comment>
<evidence type="ECO:0000256" key="8">
    <source>
        <dbReference type="ARBA" id="ARBA00022729"/>
    </source>
</evidence>
<dbReference type="Proteomes" id="UP001412067">
    <property type="component" value="Unassembled WGS sequence"/>
</dbReference>
<proteinExistence type="inferred from homology"/>
<evidence type="ECO:0000256" key="10">
    <source>
        <dbReference type="ARBA" id="ARBA00022786"/>
    </source>
</evidence>
<evidence type="ECO:0000256" key="1">
    <source>
        <dbReference type="ARBA" id="ARBA00000900"/>
    </source>
</evidence>
<evidence type="ECO:0000256" key="14">
    <source>
        <dbReference type="ARBA" id="ARBA00024209"/>
    </source>
</evidence>
<keyword evidence="12 15" id="KW-1133">Transmembrane helix</keyword>
<comment type="similarity">
    <text evidence="14">Belongs to the RING-type zinc finger family. ATL subfamily.</text>
</comment>
<keyword evidence="9" id="KW-0863">Zinc-finger</keyword>
<organism evidence="17 18">
    <name type="scientific">Platanthera guangdongensis</name>
    <dbReference type="NCBI Taxonomy" id="2320717"/>
    <lineage>
        <taxon>Eukaryota</taxon>
        <taxon>Viridiplantae</taxon>
        <taxon>Streptophyta</taxon>
        <taxon>Embryophyta</taxon>
        <taxon>Tracheophyta</taxon>
        <taxon>Spermatophyta</taxon>
        <taxon>Magnoliopsida</taxon>
        <taxon>Liliopsida</taxon>
        <taxon>Asparagales</taxon>
        <taxon>Orchidaceae</taxon>
        <taxon>Orchidoideae</taxon>
        <taxon>Orchideae</taxon>
        <taxon>Orchidinae</taxon>
        <taxon>Platanthera</taxon>
    </lineage>
</organism>
<evidence type="ECO:0000256" key="5">
    <source>
        <dbReference type="ARBA" id="ARBA00022679"/>
    </source>
</evidence>